<evidence type="ECO:0000313" key="2">
    <source>
        <dbReference type="Proteomes" id="UP000290204"/>
    </source>
</evidence>
<name>A0A4Q1CF26_9BACT</name>
<sequence length="166" mass="19155">MKQVRLIIFFLILGLFSKGQNDVFRTKVIVSEIGLVGGGVVVFPQTKDTIAMSDDGIVTVNLAAKENRLFYILWSGWKTQIFRFENGQCDSAVSTVMVPDTSFYQKFYDSKKCPICLRSKYVLPITYHLPTKKMFRKARNGKMYLGGCMVYDYSPHFYCKKDEFEF</sequence>
<comment type="caution">
    <text evidence="1">The sequence shown here is derived from an EMBL/GenBank/DDBJ whole genome shotgun (WGS) entry which is preliminary data.</text>
</comment>
<dbReference type="EMBL" id="SDHW01000006">
    <property type="protein sequence ID" value="RXK58486.1"/>
    <property type="molecule type" value="Genomic_DNA"/>
</dbReference>
<evidence type="ECO:0000313" key="1">
    <source>
        <dbReference type="EMBL" id="RXK58486.1"/>
    </source>
</evidence>
<dbReference type="RefSeq" id="WP_129132287.1">
    <property type="nucleotide sequence ID" value="NZ_SDHW01000006.1"/>
</dbReference>
<keyword evidence="2" id="KW-1185">Reference proteome</keyword>
<accession>A0A4Q1CF26</accession>
<organism evidence="1 2">
    <name type="scientific">Lacibacter luteus</name>
    <dbReference type="NCBI Taxonomy" id="2508719"/>
    <lineage>
        <taxon>Bacteria</taxon>
        <taxon>Pseudomonadati</taxon>
        <taxon>Bacteroidota</taxon>
        <taxon>Chitinophagia</taxon>
        <taxon>Chitinophagales</taxon>
        <taxon>Chitinophagaceae</taxon>
        <taxon>Lacibacter</taxon>
    </lineage>
</organism>
<dbReference type="OrthoDB" id="1373641at2"/>
<reference evidence="1 2" key="1">
    <citation type="submission" date="2019-01" db="EMBL/GenBank/DDBJ databases">
        <title>Lacibacter sp. strain TTM-7.</title>
        <authorList>
            <person name="Chen W.-M."/>
        </authorList>
    </citation>
    <scope>NUCLEOTIDE SEQUENCE [LARGE SCALE GENOMIC DNA]</scope>
    <source>
        <strain evidence="1 2">TTM-7</strain>
    </source>
</reference>
<dbReference type="AlphaFoldDB" id="A0A4Q1CF26"/>
<protein>
    <submittedName>
        <fullName evidence="1">Uncharacterized protein</fullName>
    </submittedName>
</protein>
<dbReference type="Proteomes" id="UP000290204">
    <property type="component" value="Unassembled WGS sequence"/>
</dbReference>
<proteinExistence type="predicted"/>
<gene>
    <name evidence="1" type="ORF">ESA94_17775</name>
</gene>